<reference evidence="2" key="1">
    <citation type="submission" date="2021-02" db="EMBL/GenBank/DDBJ databases">
        <authorList>
            <person name="Dougan E. K."/>
            <person name="Rhodes N."/>
            <person name="Thang M."/>
            <person name="Chan C."/>
        </authorList>
    </citation>
    <scope>NUCLEOTIDE SEQUENCE</scope>
</reference>
<sequence>VITVLRESGYMPKVQSRQLAVKQMIQQLMRQNGTLGFQEFMKIMNFLRELDRDRLRKVIDDHSDGDCVVAAKEVGAFLRVCNVLGKGMTERPDLKALLGDSDGRRFLGREDVVILCQRVAAQLRVTQHERERQYVLSAGGWNESHFVEFRKSFQLFDDDMSEVLERDELLLAMKQLKGADWQSQSNVNLILTALGMDPTKEIK</sequence>
<feature type="non-terminal residue" evidence="2">
    <location>
        <position position="203"/>
    </location>
</feature>
<dbReference type="EMBL" id="CAJNNW010029167">
    <property type="protein sequence ID" value="CAE8699300.1"/>
    <property type="molecule type" value="Genomic_DNA"/>
</dbReference>
<feature type="domain" description="EF-hand" evidence="1">
    <location>
        <begin position="144"/>
        <end position="179"/>
    </location>
</feature>
<comment type="caution">
    <text evidence="2">The sequence shown here is derived from an EMBL/GenBank/DDBJ whole genome shotgun (WGS) entry which is preliminary data.</text>
</comment>
<evidence type="ECO:0000313" key="2">
    <source>
        <dbReference type="EMBL" id="CAE8699300.1"/>
    </source>
</evidence>
<proteinExistence type="predicted"/>
<organism evidence="2 3">
    <name type="scientific">Polarella glacialis</name>
    <name type="common">Dinoflagellate</name>
    <dbReference type="NCBI Taxonomy" id="89957"/>
    <lineage>
        <taxon>Eukaryota</taxon>
        <taxon>Sar</taxon>
        <taxon>Alveolata</taxon>
        <taxon>Dinophyceae</taxon>
        <taxon>Suessiales</taxon>
        <taxon>Suessiaceae</taxon>
        <taxon>Polarella</taxon>
    </lineage>
</organism>
<protein>
    <recommendedName>
        <fullName evidence="1">EF-hand domain-containing protein</fullName>
    </recommendedName>
</protein>
<dbReference type="InterPro" id="IPR011992">
    <property type="entry name" value="EF-hand-dom_pair"/>
</dbReference>
<evidence type="ECO:0000313" key="3">
    <source>
        <dbReference type="Proteomes" id="UP000626109"/>
    </source>
</evidence>
<dbReference type="GO" id="GO:0005509">
    <property type="term" value="F:calcium ion binding"/>
    <property type="evidence" value="ECO:0007669"/>
    <property type="project" value="InterPro"/>
</dbReference>
<dbReference type="InterPro" id="IPR002048">
    <property type="entry name" value="EF_hand_dom"/>
</dbReference>
<feature type="non-terminal residue" evidence="2">
    <location>
        <position position="1"/>
    </location>
</feature>
<dbReference type="Gene3D" id="1.10.238.10">
    <property type="entry name" value="EF-hand"/>
    <property type="match status" value="1"/>
</dbReference>
<name>A0A813KAR4_POLGL</name>
<gene>
    <name evidence="2" type="ORF">PGLA2088_LOCUS31108</name>
</gene>
<evidence type="ECO:0000259" key="1">
    <source>
        <dbReference type="PROSITE" id="PS50222"/>
    </source>
</evidence>
<dbReference type="Proteomes" id="UP000626109">
    <property type="component" value="Unassembled WGS sequence"/>
</dbReference>
<accession>A0A813KAR4</accession>
<dbReference type="PROSITE" id="PS50222">
    <property type="entry name" value="EF_HAND_2"/>
    <property type="match status" value="1"/>
</dbReference>
<dbReference type="SUPFAM" id="SSF47473">
    <property type="entry name" value="EF-hand"/>
    <property type="match status" value="2"/>
</dbReference>
<dbReference type="AlphaFoldDB" id="A0A813KAR4"/>